<protein>
    <submittedName>
        <fullName evidence="2">Uncharacterized protein</fullName>
    </submittedName>
</protein>
<keyword evidence="1" id="KW-0812">Transmembrane</keyword>
<evidence type="ECO:0000313" key="2">
    <source>
        <dbReference type="EMBL" id="RNA39757.1"/>
    </source>
</evidence>
<dbReference type="EMBL" id="REGN01000705">
    <property type="protein sequence ID" value="RNA39757.1"/>
    <property type="molecule type" value="Genomic_DNA"/>
</dbReference>
<dbReference type="AlphaFoldDB" id="A0A3M7SVS9"/>
<keyword evidence="1" id="KW-0472">Membrane</keyword>
<keyword evidence="1" id="KW-1133">Transmembrane helix</keyword>
<sequence length="245" mass="27353">MNAEKFCKKSDPFSSRNHNFLGATQNSLYIKKIKKKTLSNYSVTKIKNCRRSLVVYQLLQALCSNQFLVSPGWLTSGKNGGTNFFSLTSVQLVIEINHLCLFTSSVPMFILLLLKLKPDSPNKLSLLFVLELELLAVDSAASMSEAGLPSAEMLLCTSLLITTGTGLVLLFSWWLISGSRLGALSDSCSWCSLVWAKRGRRAAERLLFARVLVDHGNGLTRRRHPAQSQIWKIYSLLSRLRIVAR</sequence>
<feature type="transmembrane region" description="Helical" evidence="1">
    <location>
        <begin position="150"/>
        <end position="176"/>
    </location>
</feature>
<accession>A0A3M7SVS9</accession>
<dbReference type="Proteomes" id="UP000276133">
    <property type="component" value="Unassembled WGS sequence"/>
</dbReference>
<comment type="caution">
    <text evidence="2">The sequence shown here is derived from an EMBL/GenBank/DDBJ whole genome shotgun (WGS) entry which is preliminary data.</text>
</comment>
<organism evidence="2 3">
    <name type="scientific">Brachionus plicatilis</name>
    <name type="common">Marine rotifer</name>
    <name type="synonym">Brachionus muelleri</name>
    <dbReference type="NCBI Taxonomy" id="10195"/>
    <lineage>
        <taxon>Eukaryota</taxon>
        <taxon>Metazoa</taxon>
        <taxon>Spiralia</taxon>
        <taxon>Gnathifera</taxon>
        <taxon>Rotifera</taxon>
        <taxon>Eurotatoria</taxon>
        <taxon>Monogononta</taxon>
        <taxon>Pseudotrocha</taxon>
        <taxon>Ploima</taxon>
        <taxon>Brachionidae</taxon>
        <taxon>Brachionus</taxon>
    </lineage>
</organism>
<gene>
    <name evidence="2" type="ORF">BpHYR1_012046</name>
</gene>
<proteinExistence type="predicted"/>
<reference evidence="2 3" key="1">
    <citation type="journal article" date="2018" name="Sci. Rep.">
        <title>Genomic signatures of local adaptation to the degree of environmental predictability in rotifers.</title>
        <authorList>
            <person name="Franch-Gras L."/>
            <person name="Hahn C."/>
            <person name="Garcia-Roger E.M."/>
            <person name="Carmona M.J."/>
            <person name="Serra M."/>
            <person name="Gomez A."/>
        </authorList>
    </citation>
    <scope>NUCLEOTIDE SEQUENCE [LARGE SCALE GENOMIC DNA]</scope>
    <source>
        <strain evidence="2">HYR1</strain>
    </source>
</reference>
<evidence type="ECO:0000313" key="3">
    <source>
        <dbReference type="Proteomes" id="UP000276133"/>
    </source>
</evidence>
<feature type="transmembrane region" description="Helical" evidence="1">
    <location>
        <begin position="94"/>
        <end position="114"/>
    </location>
</feature>
<evidence type="ECO:0000256" key="1">
    <source>
        <dbReference type="SAM" id="Phobius"/>
    </source>
</evidence>
<name>A0A3M7SVS9_BRAPC</name>
<keyword evidence="3" id="KW-1185">Reference proteome</keyword>